<dbReference type="InParanoid" id="Q22XS8"/>
<proteinExistence type="predicted"/>
<keyword evidence="3" id="KW-1185">Reference proteome</keyword>
<dbReference type="HOGENOM" id="CLU_3091562_0_0_1"/>
<reference evidence="3" key="1">
    <citation type="journal article" date="2006" name="PLoS Biol.">
        <title>Macronuclear genome sequence of the ciliate Tetrahymena thermophila, a model eukaryote.</title>
        <authorList>
            <person name="Eisen J.A."/>
            <person name="Coyne R.S."/>
            <person name="Wu M."/>
            <person name="Wu D."/>
            <person name="Thiagarajan M."/>
            <person name="Wortman J.R."/>
            <person name="Badger J.H."/>
            <person name="Ren Q."/>
            <person name="Amedeo P."/>
            <person name="Jones K.M."/>
            <person name="Tallon L.J."/>
            <person name="Delcher A.L."/>
            <person name="Salzberg S.L."/>
            <person name="Silva J.C."/>
            <person name="Haas B.J."/>
            <person name="Majoros W.H."/>
            <person name="Farzad M."/>
            <person name="Carlton J.M."/>
            <person name="Smith R.K. Jr."/>
            <person name="Garg J."/>
            <person name="Pearlman R.E."/>
            <person name="Karrer K.M."/>
            <person name="Sun L."/>
            <person name="Manning G."/>
            <person name="Elde N.C."/>
            <person name="Turkewitz A.P."/>
            <person name="Asai D.J."/>
            <person name="Wilkes D.E."/>
            <person name="Wang Y."/>
            <person name="Cai H."/>
            <person name="Collins K."/>
            <person name="Stewart B.A."/>
            <person name="Lee S.R."/>
            <person name="Wilamowska K."/>
            <person name="Weinberg Z."/>
            <person name="Ruzzo W.L."/>
            <person name="Wloga D."/>
            <person name="Gaertig J."/>
            <person name="Frankel J."/>
            <person name="Tsao C.-C."/>
            <person name="Gorovsky M.A."/>
            <person name="Keeling P.J."/>
            <person name="Waller R.F."/>
            <person name="Patron N.J."/>
            <person name="Cherry J.M."/>
            <person name="Stover N.A."/>
            <person name="Krieger C.J."/>
            <person name="del Toro C."/>
            <person name="Ryder H.F."/>
            <person name="Williamson S.C."/>
            <person name="Barbeau R.A."/>
            <person name="Hamilton E.P."/>
            <person name="Orias E."/>
        </authorList>
    </citation>
    <scope>NUCLEOTIDE SEQUENCE [LARGE SCALE GENOMIC DNA]</scope>
    <source>
        <strain evidence="3">SB210</strain>
    </source>
</reference>
<dbReference type="AlphaFoldDB" id="Q22XS8"/>
<evidence type="ECO:0000256" key="1">
    <source>
        <dbReference type="SAM" id="Phobius"/>
    </source>
</evidence>
<keyword evidence="1 2" id="KW-0812">Transmembrane</keyword>
<keyword evidence="1" id="KW-0472">Membrane</keyword>
<dbReference type="GeneID" id="7834287"/>
<dbReference type="KEGG" id="tet:TTHERM_01005180"/>
<evidence type="ECO:0000313" key="2">
    <source>
        <dbReference type="EMBL" id="EAR90093.1"/>
    </source>
</evidence>
<dbReference type="RefSeq" id="XP_001010338.1">
    <property type="nucleotide sequence ID" value="XM_001010338.1"/>
</dbReference>
<name>Q22XS8_TETTS</name>
<protein>
    <submittedName>
        <fullName evidence="2">Transmembrane protein, putative</fullName>
    </submittedName>
</protein>
<accession>Q22XS8</accession>
<dbReference type="Proteomes" id="UP000009168">
    <property type="component" value="Unassembled WGS sequence"/>
</dbReference>
<feature type="transmembrane region" description="Helical" evidence="1">
    <location>
        <begin position="21"/>
        <end position="39"/>
    </location>
</feature>
<dbReference type="EMBL" id="GG662802">
    <property type="protein sequence ID" value="EAR90093.1"/>
    <property type="molecule type" value="Genomic_DNA"/>
</dbReference>
<keyword evidence="1" id="KW-1133">Transmembrane helix</keyword>
<gene>
    <name evidence="2" type="ORF">TTHERM_01005180</name>
</gene>
<evidence type="ECO:0000313" key="3">
    <source>
        <dbReference type="Proteomes" id="UP000009168"/>
    </source>
</evidence>
<organism evidence="2 3">
    <name type="scientific">Tetrahymena thermophila (strain SB210)</name>
    <dbReference type="NCBI Taxonomy" id="312017"/>
    <lineage>
        <taxon>Eukaryota</taxon>
        <taxon>Sar</taxon>
        <taxon>Alveolata</taxon>
        <taxon>Ciliophora</taxon>
        <taxon>Intramacronucleata</taxon>
        <taxon>Oligohymenophorea</taxon>
        <taxon>Hymenostomatida</taxon>
        <taxon>Tetrahymenina</taxon>
        <taxon>Tetrahymenidae</taxon>
        <taxon>Tetrahymena</taxon>
    </lineage>
</organism>
<sequence length="52" mass="6018">MTSQMKLPQLMRFIVIVAKDNSISLLLSYLIFEIFGTLISRSSHSIIQNKQY</sequence>